<evidence type="ECO:0000256" key="5">
    <source>
        <dbReference type="PIRSR" id="PIRSR031924-50"/>
    </source>
</evidence>
<dbReference type="Pfam" id="PF01663">
    <property type="entry name" value="Phosphodiest"/>
    <property type="match status" value="1"/>
</dbReference>
<dbReference type="EC" id="3.1.3.1" evidence="4"/>
<dbReference type="Proteomes" id="UP000232587">
    <property type="component" value="Unassembled WGS sequence"/>
</dbReference>
<dbReference type="SUPFAM" id="SSF53649">
    <property type="entry name" value="Alkaline phosphatase-like"/>
    <property type="match status" value="1"/>
</dbReference>
<dbReference type="InterPro" id="IPR002591">
    <property type="entry name" value="Phosphodiest/P_Trfase"/>
</dbReference>
<dbReference type="PANTHER" id="PTHR10151:SF120">
    <property type="entry name" value="BIS(5'-ADENOSYL)-TRIPHOSPHATASE"/>
    <property type="match status" value="1"/>
</dbReference>
<keyword evidence="1 5" id="KW-0597">Phosphoprotein</keyword>
<evidence type="ECO:0000256" key="2">
    <source>
        <dbReference type="ARBA" id="ARBA00022723"/>
    </source>
</evidence>
<keyword evidence="4" id="KW-0862">Zinc</keyword>
<evidence type="ECO:0000256" key="6">
    <source>
        <dbReference type="PIRSR" id="PIRSR031924-51"/>
    </source>
</evidence>
<evidence type="ECO:0000256" key="1">
    <source>
        <dbReference type="ARBA" id="ARBA00022553"/>
    </source>
</evidence>
<proteinExistence type="predicted"/>
<feature type="binding site" evidence="6">
    <location>
        <begin position="168"/>
        <end position="170"/>
    </location>
    <ligand>
        <name>substrate</name>
    </ligand>
</feature>
<feature type="active site" description="Phosphothreonine intermediate" evidence="5">
    <location>
        <position position="86"/>
    </location>
</feature>
<name>A0A2N0H664_9SPHN</name>
<dbReference type="RefSeq" id="WP_100867283.1">
    <property type="nucleotide sequence ID" value="NZ_PHUF01000004.1"/>
</dbReference>
<comment type="catalytic activity">
    <reaction evidence="4">
        <text>a phosphate monoester + H2O = an alcohol + phosphate</text>
        <dbReference type="Rhea" id="RHEA:15017"/>
        <dbReference type="ChEBI" id="CHEBI:15377"/>
        <dbReference type="ChEBI" id="CHEBI:30879"/>
        <dbReference type="ChEBI" id="CHEBI:43474"/>
        <dbReference type="ChEBI" id="CHEBI:67140"/>
        <dbReference type="EC" id="3.1.3.1"/>
    </reaction>
</comment>
<comment type="function">
    <text evidence="4">Alkaline phosphatase with broad substrate specificity.</text>
</comment>
<dbReference type="InterPro" id="IPR017850">
    <property type="entry name" value="Alkaline_phosphatase_core_sf"/>
</dbReference>
<feature type="binding site" evidence="6">
    <location>
        <position position="107"/>
    </location>
    <ligand>
        <name>substrate</name>
    </ligand>
</feature>
<evidence type="ECO:0000256" key="4">
    <source>
        <dbReference type="PIRNR" id="PIRNR031924"/>
    </source>
</evidence>
<dbReference type="PROSITE" id="PS51257">
    <property type="entry name" value="PROKAR_LIPOPROTEIN"/>
    <property type="match status" value="1"/>
</dbReference>
<keyword evidence="2 4" id="KW-0479">Metal-binding</keyword>
<dbReference type="Gene3D" id="3.30.1360.150">
    <property type="match status" value="1"/>
</dbReference>
<keyword evidence="9" id="KW-1185">Reference proteome</keyword>
<dbReference type="AlphaFoldDB" id="A0A2N0H664"/>
<feature type="signal peptide" evidence="7">
    <location>
        <begin position="1"/>
        <end position="22"/>
    </location>
</feature>
<dbReference type="EMBL" id="PHUF01000004">
    <property type="protein sequence ID" value="PKB14438.1"/>
    <property type="molecule type" value="Genomic_DNA"/>
</dbReference>
<gene>
    <name evidence="8" type="ORF">B0I00_2026</name>
</gene>
<dbReference type="InterPro" id="IPR026263">
    <property type="entry name" value="Alkaline_phosphatase_prok"/>
</dbReference>
<dbReference type="Gene3D" id="3.40.720.10">
    <property type="entry name" value="Alkaline Phosphatase, subunit A"/>
    <property type="match status" value="1"/>
</dbReference>
<accession>A0A2N0H664</accession>
<comment type="cofactor">
    <cofactor evidence="4">
        <name>Zn(2+)</name>
        <dbReference type="ChEBI" id="CHEBI:29105"/>
    </cofactor>
    <text evidence="4">Binds 2 Zn(2+) ions.</text>
</comment>
<dbReference type="GO" id="GO:0046872">
    <property type="term" value="F:metal ion binding"/>
    <property type="evidence" value="ECO:0007669"/>
    <property type="project" value="UniProtKB-KW"/>
</dbReference>
<reference evidence="8 9" key="1">
    <citation type="submission" date="2017-11" db="EMBL/GenBank/DDBJ databases">
        <title>Genomic Encyclopedia of Type Strains, Phase III (KMG-III): the genomes of soil and plant-associated and newly described type strains.</title>
        <authorList>
            <person name="Whitman W."/>
        </authorList>
    </citation>
    <scope>NUCLEOTIDE SEQUENCE [LARGE SCALE GENOMIC DNA]</scope>
    <source>
        <strain evidence="8 9">CGMCC 1.12274</strain>
    </source>
</reference>
<dbReference type="PANTHER" id="PTHR10151">
    <property type="entry name" value="ECTONUCLEOTIDE PYROPHOSPHATASE/PHOSPHODIESTERASE"/>
    <property type="match status" value="1"/>
</dbReference>
<evidence type="ECO:0000256" key="3">
    <source>
        <dbReference type="ARBA" id="ARBA00022729"/>
    </source>
</evidence>
<comment type="caution">
    <text evidence="8">The sequence shown here is derived from an EMBL/GenBank/DDBJ whole genome shotgun (WGS) entry which is preliminary data.</text>
</comment>
<evidence type="ECO:0000313" key="8">
    <source>
        <dbReference type="EMBL" id="PKB14438.1"/>
    </source>
</evidence>
<evidence type="ECO:0000313" key="9">
    <source>
        <dbReference type="Proteomes" id="UP000232587"/>
    </source>
</evidence>
<dbReference type="CDD" id="cd16016">
    <property type="entry name" value="AP-SPAP"/>
    <property type="match status" value="1"/>
</dbReference>
<evidence type="ECO:0000256" key="7">
    <source>
        <dbReference type="SAM" id="SignalP"/>
    </source>
</evidence>
<dbReference type="PIRSF" id="PIRSF031924">
    <property type="entry name" value="Pi-irrepressible_AP"/>
    <property type="match status" value="1"/>
</dbReference>
<protein>
    <recommendedName>
        <fullName evidence="4">Alkaline phosphatase</fullName>
        <ecNumber evidence="4">3.1.3.1</ecNumber>
    </recommendedName>
</protein>
<dbReference type="GO" id="GO:0004035">
    <property type="term" value="F:alkaline phosphatase activity"/>
    <property type="evidence" value="ECO:0007669"/>
    <property type="project" value="UniProtKB-EC"/>
</dbReference>
<organism evidence="8 9">
    <name type="scientific">Novosphingobium kunmingense</name>
    <dbReference type="NCBI Taxonomy" id="1211806"/>
    <lineage>
        <taxon>Bacteria</taxon>
        <taxon>Pseudomonadati</taxon>
        <taxon>Pseudomonadota</taxon>
        <taxon>Alphaproteobacteria</taxon>
        <taxon>Sphingomonadales</taxon>
        <taxon>Sphingomonadaceae</taxon>
        <taxon>Novosphingobium</taxon>
    </lineage>
</organism>
<dbReference type="OrthoDB" id="9766127at2"/>
<sequence>MRRLAVSAFCALTLVLGACSTAQPDRVASAQPVPAGPPRLILALSVDQFSSDLFAQYRPRFTQGLARLQQGAVFPSGYQAHAATETCPGHSTLLTGTRPARNGIIANNWFDLGTARAEKRVYCAEDERDPASSTREPVVSAVHLKVPTLGDLMKGANPASRNVAVSAKDRAVMMMGGHRIDAAWWYNKGQFVTLRGREASPAVTQENVSLAALIKKGAPAMAMPDWCGPADRPVTVGKGTLGTGRFALPADNPDAFRASPRMDAATIDLATALVDEMDLGKGPAADVLSVSLSATDYVGHSTGTEGGEMCVQMMELDRQIGRLLAHLDRRGIDYAVVLSADHGGLDMPERQREQALPRAIRADMSLSPQALSKAIAAQTGVTSSDPLIQSDGLFGDFYVSRSLSPAQKATVVAALVKQVRAHPQVAAVFTHDELARTPLPAGSPQDWTLKDRARASFEASRSGDLVILLDRAVTPIPEPVGSYVSTHGSAWDYDRRVPMLFWRRGLRGFEQPAPVETIDIAPTLAALLGLTVPEGTFDGRCLDVDGGTRNTCEGLK</sequence>
<keyword evidence="3 7" id="KW-0732">Signal</keyword>
<feature type="chain" id="PRO_5014883874" description="Alkaline phosphatase" evidence="7">
    <location>
        <begin position="23"/>
        <end position="556"/>
    </location>
</feature>